<dbReference type="AlphaFoldDB" id="A0A512M216"/>
<dbReference type="InterPro" id="IPR020396">
    <property type="entry name" value="NADH_UbQ_OxRdtase_CS"/>
</dbReference>
<dbReference type="PANTHER" id="PTHR10884:SF14">
    <property type="entry name" value="NADH DEHYDROGENASE [UBIQUINONE] IRON-SULFUR PROTEIN 3, MITOCHONDRIAL"/>
    <property type="match status" value="1"/>
</dbReference>
<gene>
    <name evidence="3" type="primary">nuoC</name>
    <name evidence="8" type="ORF">BGE01nite_00810</name>
</gene>
<comment type="similarity">
    <text evidence="1 3 4">Belongs to the complex I 30 kDa subunit family.</text>
</comment>
<dbReference type="GO" id="GO:0048038">
    <property type="term" value="F:quinone binding"/>
    <property type="evidence" value="ECO:0007669"/>
    <property type="project" value="UniProtKB-KW"/>
</dbReference>
<keyword evidence="2 3" id="KW-0813">Transport</keyword>
<dbReference type="RefSeq" id="WP_146848278.1">
    <property type="nucleotide sequence ID" value="NZ_BKAG01000001.1"/>
</dbReference>
<comment type="function">
    <text evidence="3">NDH-1 shuttles electrons from NADH, via FMN and iron-sulfur (Fe-S) centers, to quinones in the respiratory chain. The immediate electron acceptor for the enzyme in this species is believed to be ubiquinone. Couples the redox reaction to proton translocation (for every two electrons transferred, four hydrogen ions are translocated across the cytoplasmic membrane), and thus conserves the redox energy in a proton gradient.</text>
</comment>
<keyword evidence="3 4" id="KW-1278">Translocase</keyword>
<dbReference type="PANTHER" id="PTHR10884">
    <property type="entry name" value="NADH DEHYDROGENASE UBIQUINONE IRON-SULFUR PROTEIN 3"/>
    <property type="match status" value="1"/>
</dbReference>
<comment type="subunit">
    <text evidence="3">NDH-1 is composed of 14 different subunits. Subunits NuoB, C, D, E, F, and G constitute the peripheral sector of the complex.</text>
</comment>
<dbReference type="GO" id="GO:0050136">
    <property type="term" value="F:NADH dehydrogenase (quinone) (non-electrogenic) activity"/>
    <property type="evidence" value="ECO:0007669"/>
    <property type="project" value="UniProtKB-UniRule"/>
</dbReference>
<keyword evidence="3" id="KW-0472">Membrane</keyword>
<reference evidence="8 9" key="1">
    <citation type="submission" date="2019-07" db="EMBL/GenBank/DDBJ databases">
        <title>Whole genome shotgun sequence of Brevifollis gellanilyticus NBRC 108608.</title>
        <authorList>
            <person name="Hosoyama A."/>
            <person name="Uohara A."/>
            <person name="Ohji S."/>
            <person name="Ichikawa N."/>
        </authorList>
    </citation>
    <scope>NUCLEOTIDE SEQUENCE [LARGE SCALE GENOMIC DNA]</scope>
    <source>
        <strain evidence="8 9">NBRC 108608</strain>
    </source>
</reference>
<dbReference type="EMBL" id="BKAG01000001">
    <property type="protein sequence ID" value="GEP40790.1"/>
    <property type="molecule type" value="Genomic_DNA"/>
</dbReference>
<evidence type="ECO:0000256" key="4">
    <source>
        <dbReference type="RuleBase" id="RU003456"/>
    </source>
</evidence>
<keyword evidence="3" id="KW-0830">Ubiquinone</keyword>
<feature type="compositionally biased region" description="Basic and acidic residues" evidence="6">
    <location>
        <begin position="179"/>
        <end position="192"/>
    </location>
</feature>
<keyword evidence="3 4" id="KW-0520">NAD</keyword>
<dbReference type="Proteomes" id="UP000321577">
    <property type="component" value="Unassembled WGS sequence"/>
</dbReference>
<comment type="subcellular location">
    <subcellularLocation>
        <location evidence="3">Cell membrane</location>
        <topology evidence="3">Peripheral membrane protein</topology>
        <orientation evidence="3">Cytoplasmic side</orientation>
    </subcellularLocation>
</comment>
<evidence type="ECO:0000256" key="5">
    <source>
        <dbReference type="RuleBase" id="RU003582"/>
    </source>
</evidence>
<evidence type="ECO:0000256" key="3">
    <source>
        <dbReference type="HAMAP-Rule" id="MF_01357"/>
    </source>
</evidence>
<organism evidence="8 9">
    <name type="scientific">Brevifollis gellanilyticus</name>
    <dbReference type="NCBI Taxonomy" id="748831"/>
    <lineage>
        <taxon>Bacteria</taxon>
        <taxon>Pseudomonadati</taxon>
        <taxon>Verrucomicrobiota</taxon>
        <taxon>Verrucomicrobiia</taxon>
        <taxon>Verrucomicrobiales</taxon>
        <taxon>Verrucomicrobiaceae</taxon>
    </lineage>
</organism>
<name>A0A512M216_9BACT</name>
<keyword evidence="3 5" id="KW-0874">Quinone</keyword>
<dbReference type="Gene3D" id="3.30.460.80">
    <property type="entry name" value="NADH:ubiquinone oxidoreductase, 30kDa subunit"/>
    <property type="match status" value="1"/>
</dbReference>
<dbReference type="OrthoDB" id="9803286at2"/>
<comment type="caution">
    <text evidence="8">The sequence shown here is derived from an EMBL/GenBank/DDBJ whole genome shotgun (WGS) entry which is preliminary data.</text>
</comment>
<dbReference type="Pfam" id="PF00329">
    <property type="entry name" value="Complex1_30kDa"/>
    <property type="match status" value="1"/>
</dbReference>
<evidence type="ECO:0000256" key="2">
    <source>
        <dbReference type="ARBA" id="ARBA00022448"/>
    </source>
</evidence>
<accession>A0A512M216</accession>
<dbReference type="EC" id="7.1.1.-" evidence="3"/>
<feature type="region of interest" description="Disordered" evidence="6">
    <location>
        <begin position="169"/>
        <end position="192"/>
    </location>
</feature>
<keyword evidence="3" id="KW-1003">Cell membrane</keyword>
<dbReference type="InterPro" id="IPR001268">
    <property type="entry name" value="NADH_UbQ_OxRdtase_30kDa_su"/>
</dbReference>
<evidence type="ECO:0000259" key="7">
    <source>
        <dbReference type="Pfam" id="PF00329"/>
    </source>
</evidence>
<protein>
    <recommendedName>
        <fullName evidence="3">NADH-quinone oxidoreductase subunit C</fullName>
        <ecNumber evidence="3">7.1.1.-</ecNumber>
    </recommendedName>
    <alternativeName>
        <fullName evidence="3">NADH dehydrogenase I subunit C</fullName>
    </alternativeName>
    <alternativeName>
        <fullName evidence="3">NDH-1 subunit C</fullName>
    </alternativeName>
</protein>
<dbReference type="HAMAP" id="MF_01357">
    <property type="entry name" value="NDH1_NuoC"/>
    <property type="match status" value="1"/>
</dbReference>
<dbReference type="GO" id="GO:0005886">
    <property type="term" value="C:plasma membrane"/>
    <property type="evidence" value="ECO:0007669"/>
    <property type="project" value="UniProtKB-SubCell"/>
</dbReference>
<evidence type="ECO:0000313" key="8">
    <source>
        <dbReference type="EMBL" id="GEP40790.1"/>
    </source>
</evidence>
<proteinExistence type="inferred from homology"/>
<evidence type="ECO:0000313" key="9">
    <source>
        <dbReference type="Proteomes" id="UP000321577"/>
    </source>
</evidence>
<feature type="domain" description="NADH:ubiquinone oxidoreductase 30kDa subunit" evidence="7">
    <location>
        <begin position="31"/>
        <end position="149"/>
    </location>
</feature>
<dbReference type="GO" id="GO:0008137">
    <property type="term" value="F:NADH dehydrogenase (ubiquinone) activity"/>
    <property type="evidence" value="ECO:0007669"/>
    <property type="project" value="InterPro"/>
</dbReference>
<sequence>MNAAQMVNALKEKFGEAVLSTTEFRGEQTVHVSIASVKALLKYCRDELAFDYLVDLSTLDHMGEEPRFEVVYELYGYGHHAHLRVRSKIPDGEDAPSVCDIWAGANWHEREAWDMMGVKFSGHPDLRRILMWEGYPFFPLRKEFPLAGKPSDLPEVGFTKVAPMADGPFVTSAGAADTVSREPRAKRTEDEK</sequence>
<dbReference type="PROSITE" id="PS00542">
    <property type="entry name" value="COMPLEX1_30K"/>
    <property type="match status" value="1"/>
</dbReference>
<dbReference type="InterPro" id="IPR010218">
    <property type="entry name" value="NADH_DH_suC"/>
</dbReference>
<evidence type="ECO:0000256" key="6">
    <source>
        <dbReference type="SAM" id="MobiDB-lite"/>
    </source>
</evidence>
<dbReference type="SUPFAM" id="SSF143243">
    <property type="entry name" value="Nqo5-like"/>
    <property type="match status" value="1"/>
</dbReference>
<comment type="catalytic activity">
    <reaction evidence="3 5">
        <text>a quinone + NADH + 5 H(+)(in) = a quinol + NAD(+) + 4 H(+)(out)</text>
        <dbReference type="Rhea" id="RHEA:57888"/>
        <dbReference type="ChEBI" id="CHEBI:15378"/>
        <dbReference type="ChEBI" id="CHEBI:24646"/>
        <dbReference type="ChEBI" id="CHEBI:57540"/>
        <dbReference type="ChEBI" id="CHEBI:57945"/>
        <dbReference type="ChEBI" id="CHEBI:132124"/>
    </reaction>
</comment>
<evidence type="ECO:0000256" key="1">
    <source>
        <dbReference type="ARBA" id="ARBA00007569"/>
    </source>
</evidence>
<dbReference type="InterPro" id="IPR037232">
    <property type="entry name" value="NADH_quin_OxRdtase_su_C/D-like"/>
</dbReference>
<keyword evidence="9" id="KW-1185">Reference proteome</keyword>